<dbReference type="Pfam" id="PF05016">
    <property type="entry name" value="ParE_toxin"/>
    <property type="match status" value="1"/>
</dbReference>
<evidence type="ECO:0000313" key="2">
    <source>
        <dbReference type="EMBL" id="MBB4007249.1"/>
    </source>
</evidence>
<name>A0A1Q8ZZZ7_9HYPH</name>
<comment type="caution">
    <text evidence="3">The sequence shown here is derived from an EMBL/GenBank/DDBJ whole genome shotgun (WGS) entry which is preliminary data.</text>
</comment>
<dbReference type="Proteomes" id="UP000185598">
    <property type="component" value="Unassembled WGS sequence"/>
</dbReference>
<organism evidence="3 4">
    <name type="scientific">Allorhizobium taibaishanense</name>
    <dbReference type="NCBI Taxonomy" id="887144"/>
    <lineage>
        <taxon>Bacteria</taxon>
        <taxon>Pseudomonadati</taxon>
        <taxon>Pseudomonadota</taxon>
        <taxon>Alphaproteobacteria</taxon>
        <taxon>Hyphomicrobiales</taxon>
        <taxon>Rhizobiaceae</taxon>
        <taxon>Rhizobium/Agrobacterium group</taxon>
        <taxon>Allorhizobium</taxon>
    </lineage>
</organism>
<dbReference type="EMBL" id="JACIED010000002">
    <property type="protein sequence ID" value="MBB4007249.1"/>
    <property type="molecule type" value="Genomic_DNA"/>
</dbReference>
<dbReference type="EMBL" id="MKIN01000027">
    <property type="protein sequence ID" value="OLP47750.1"/>
    <property type="molecule type" value="Genomic_DNA"/>
</dbReference>
<evidence type="ECO:0000313" key="3">
    <source>
        <dbReference type="EMBL" id="OLP47750.1"/>
    </source>
</evidence>
<dbReference type="InterPro" id="IPR007712">
    <property type="entry name" value="RelE/ParE_toxin"/>
</dbReference>
<evidence type="ECO:0000313" key="5">
    <source>
        <dbReference type="Proteomes" id="UP000544107"/>
    </source>
</evidence>
<reference evidence="2 5" key="2">
    <citation type="submission" date="2020-08" db="EMBL/GenBank/DDBJ databases">
        <title>Genomic Encyclopedia of Type Strains, Phase IV (KMG-IV): sequencing the most valuable type-strain genomes for metagenomic binning, comparative biology and taxonomic classification.</title>
        <authorList>
            <person name="Goeker M."/>
        </authorList>
    </citation>
    <scope>NUCLEOTIDE SEQUENCE [LARGE SCALE GENOMIC DNA]</scope>
    <source>
        <strain evidence="2 5">DSM 100021</strain>
    </source>
</reference>
<evidence type="ECO:0000256" key="1">
    <source>
        <dbReference type="ARBA" id="ARBA00022649"/>
    </source>
</evidence>
<dbReference type="Gene3D" id="3.30.2310.20">
    <property type="entry name" value="RelE-like"/>
    <property type="match status" value="1"/>
</dbReference>
<evidence type="ECO:0000313" key="4">
    <source>
        <dbReference type="Proteomes" id="UP000185598"/>
    </source>
</evidence>
<dbReference type="AlphaFoldDB" id="A0A1Q8ZZZ7"/>
<gene>
    <name evidence="3" type="ORF">BJF91_05110</name>
    <name evidence="2" type="ORF">GGQ71_001512</name>
</gene>
<dbReference type="Proteomes" id="UP000544107">
    <property type="component" value="Unassembled WGS sequence"/>
</dbReference>
<keyword evidence="4" id="KW-1185">Reference proteome</keyword>
<protein>
    <submittedName>
        <fullName evidence="3">Plasmid stabilization protein</fullName>
    </submittedName>
    <submittedName>
        <fullName evidence="2">Toxin ParE1/3/4</fullName>
    </submittedName>
</protein>
<reference evidence="3 4" key="1">
    <citation type="submission" date="2016-09" db="EMBL/GenBank/DDBJ databases">
        <title>Rhizobium oryziradicis sp. nov., isolated from the root of rice.</title>
        <authorList>
            <person name="Zhao J."/>
            <person name="Zhang X."/>
        </authorList>
    </citation>
    <scope>NUCLEOTIDE SEQUENCE [LARGE SCALE GENOMIC DNA]</scope>
    <source>
        <strain evidence="3 4">14971</strain>
    </source>
</reference>
<proteinExistence type="predicted"/>
<accession>A0A1Q8ZZZ7</accession>
<dbReference type="InterPro" id="IPR035093">
    <property type="entry name" value="RelE/ParE_toxin_dom_sf"/>
</dbReference>
<sequence>MPQALADVRDIYVQIGLAQPRAAERFFDSFERKARLLIDQPRMGVRRPDIRSSVRIVVETPFPMLYETVPDTDDGAVEIIRVVRVLDGRRDLRAFS</sequence>
<keyword evidence="1" id="KW-1277">Toxin-antitoxin system</keyword>
<dbReference type="STRING" id="887144.BJF91_05110"/>